<dbReference type="EMBL" id="JAEFBJ010000010">
    <property type="protein sequence ID" value="KAG7564966.1"/>
    <property type="molecule type" value="Genomic_DNA"/>
</dbReference>
<evidence type="ECO:0000313" key="3">
    <source>
        <dbReference type="Proteomes" id="UP000694251"/>
    </source>
</evidence>
<evidence type="ECO:0000313" key="2">
    <source>
        <dbReference type="EMBL" id="KAG7564966.1"/>
    </source>
</evidence>
<proteinExistence type="predicted"/>
<dbReference type="InterPro" id="IPR050232">
    <property type="entry name" value="FBL13/AtMIF1-like"/>
</dbReference>
<dbReference type="PROSITE" id="PS50181">
    <property type="entry name" value="FBOX"/>
    <property type="match status" value="1"/>
</dbReference>
<dbReference type="InterPro" id="IPR055411">
    <property type="entry name" value="LRR_FXL15/At3g58940/PEG3-like"/>
</dbReference>
<dbReference type="AlphaFoldDB" id="A0A8T1ZZU8"/>
<comment type="caution">
    <text evidence="2">The sequence shown here is derived from an EMBL/GenBank/DDBJ whole genome shotgun (WGS) entry which is preliminary data.</text>
</comment>
<feature type="domain" description="F-box" evidence="1">
    <location>
        <begin position="21"/>
        <end position="69"/>
    </location>
</feature>
<dbReference type="Pfam" id="PF00646">
    <property type="entry name" value="F-box"/>
    <property type="match status" value="1"/>
</dbReference>
<dbReference type="Proteomes" id="UP000694251">
    <property type="component" value="Chromosome 10"/>
</dbReference>
<dbReference type="Pfam" id="PF08387">
    <property type="entry name" value="FBD"/>
    <property type="match status" value="1"/>
</dbReference>
<gene>
    <name evidence="2" type="ORF">ISN44_As10g017040</name>
</gene>
<dbReference type="CDD" id="cd22160">
    <property type="entry name" value="F-box_AtFBL13-like"/>
    <property type="match status" value="1"/>
</dbReference>
<dbReference type="Pfam" id="PF24758">
    <property type="entry name" value="LRR_At5g56370"/>
    <property type="match status" value="1"/>
</dbReference>
<evidence type="ECO:0000259" key="1">
    <source>
        <dbReference type="PROSITE" id="PS50181"/>
    </source>
</evidence>
<name>A0A8T1ZZU8_ARASU</name>
<reference evidence="2 3" key="1">
    <citation type="submission" date="2020-12" db="EMBL/GenBank/DDBJ databases">
        <title>Concerted genomic and epigenomic changes stabilize Arabidopsis allopolyploids.</title>
        <authorList>
            <person name="Chen Z."/>
        </authorList>
    </citation>
    <scope>NUCLEOTIDE SEQUENCE [LARGE SCALE GENOMIC DNA]</scope>
    <source>
        <strain evidence="2">As9502</strain>
        <tissue evidence="2">Leaf</tissue>
    </source>
</reference>
<organism evidence="2 3">
    <name type="scientific">Arabidopsis suecica</name>
    <name type="common">Swedish thale-cress</name>
    <name type="synonym">Cardaminopsis suecica</name>
    <dbReference type="NCBI Taxonomy" id="45249"/>
    <lineage>
        <taxon>Eukaryota</taxon>
        <taxon>Viridiplantae</taxon>
        <taxon>Streptophyta</taxon>
        <taxon>Embryophyta</taxon>
        <taxon>Tracheophyta</taxon>
        <taxon>Spermatophyta</taxon>
        <taxon>Magnoliopsida</taxon>
        <taxon>eudicotyledons</taxon>
        <taxon>Gunneridae</taxon>
        <taxon>Pentapetalae</taxon>
        <taxon>rosids</taxon>
        <taxon>malvids</taxon>
        <taxon>Brassicales</taxon>
        <taxon>Brassicaceae</taxon>
        <taxon>Camelineae</taxon>
        <taxon>Arabidopsis</taxon>
    </lineage>
</organism>
<dbReference type="OrthoDB" id="1092183at2759"/>
<dbReference type="InterPro" id="IPR006566">
    <property type="entry name" value="FBD"/>
</dbReference>
<accession>A0A8T1ZZU8</accession>
<dbReference type="InterPro" id="IPR053781">
    <property type="entry name" value="F-box_AtFBL13-like"/>
</dbReference>
<dbReference type="PANTHER" id="PTHR31900">
    <property type="entry name" value="F-BOX/RNI SUPERFAMILY PROTEIN-RELATED"/>
    <property type="match status" value="1"/>
</dbReference>
<dbReference type="SMART" id="SM00579">
    <property type="entry name" value="FBD"/>
    <property type="match status" value="1"/>
</dbReference>
<protein>
    <submittedName>
        <fullName evidence="2">F-box domain</fullName>
    </submittedName>
</protein>
<keyword evidence="3" id="KW-1185">Reference proteome</keyword>
<dbReference type="PANTHER" id="PTHR31900:SF34">
    <property type="entry name" value="EMB|CAB62440.1-RELATED"/>
    <property type="match status" value="1"/>
</dbReference>
<dbReference type="InterPro" id="IPR001810">
    <property type="entry name" value="F-box_dom"/>
</dbReference>
<sequence>MEQKCKIGGEGLGNRGLVNEEDRLSELPEALLLHILSSLPTETVIATSVLSKSWKSLWKMVPNLKFDSRYHHTFSENVCRSLISHKAPVLNSLHLRVEDKSDALDVGILIGIAFARHMRKFVLRFPFQEESYVRFPSAWCSCNDTLEILKLKYYILLDFPSLVCFKSLRKLHLYHVKFKDEESVCNLLCGCPSLEDLVVHRYSTIDVLTYTIAVPSLQRLTIYDDYYGEGVGGYVINAPSLKYLNIDGFNGLEFCLIEKAPELVEAKISDIFEIANENILESLTSAKRLSLHLPPLKIKYPMGKIFYQLLSLELRTFSYEWWNLLSFMLDSSPKLQILKLFDTYRFARDDCPVGWEWSRPKCVPECLLFHLETFVWTRYEWQREDEKEVATYILKNARQLKKATFITKSIIPETLKKLEKRIEILNQLASEARASNSCRLVFETV</sequence>